<reference evidence="2" key="2">
    <citation type="submission" date="2021-04" db="EMBL/GenBank/DDBJ databases">
        <authorList>
            <person name="Gilroy R."/>
        </authorList>
    </citation>
    <scope>NUCLEOTIDE SEQUENCE</scope>
    <source>
        <strain evidence="2">USAMLcec2-132</strain>
    </source>
</reference>
<dbReference type="AlphaFoldDB" id="A0A9D2NED2"/>
<accession>A0A9D2NED2</accession>
<sequence>MEEQVYVNREYKDSVFRMLYREKGNLLQLYNALNGTGHKDPDELIVTTLENAIYLGMKNDVSFLLDARMTLYEHQSTWNPNIPLRDLFYIARLLEKHVNVGKRSIYSSSLIRIPAPHFVVFYNGQKAAGEDITLKLSDAFEKTEADPALELKVRLININPGSNPGLMARCRTLREYSEFVARIRKYVGKETSTREAVEQAVTECIREGILEEFLRMQRAEVVAMSIFEYDHEVEMKKLEAELRETLRAEEHEKAHEEGLKEGLEEGRREGRTEGIGEGKAQFLLLVLNLRGTVPEWLKERILEEKDSGLLESWMRIAADAVSVEEFLKITKIKLSC</sequence>
<proteinExistence type="predicted"/>
<evidence type="ECO:0000256" key="1">
    <source>
        <dbReference type="SAM" id="MobiDB-lite"/>
    </source>
</evidence>
<feature type="region of interest" description="Disordered" evidence="1">
    <location>
        <begin position="249"/>
        <end position="272"/>
    </location>
</feature>
<organism evidence="2 3">
    <name type="scientific">Candidatus Eisenbergiella merdavium</name>
    <dbReference type="NCBI Taxonomy" id="2838551"/>
    <lineage>
        <taxon>Bacteria</taxon>
        <taxon>Bacillati</taxon>
        <taxon>Bacillota</taxon>
        <taxon>Clostridia</taxon>
        <taxon>Lachnospirales</taxon>
        <taxon>Lachnospiraceae</taxon>
        <taxon>Eisenbergiella</taxon>
    </lineage>
</organism>
<dbReference type="EMBL" id="DWWS01000017">
    <property type="protein sequence ID" value="HJC22797.1"/>
    <property type="molecule type" value="Genomic_DNA"/>
</dbReference>
<evidence type="ECO:0000313" key="3">
    <source>
        <dbReference type="Proteomes" id="UP000823891"/>
    </source>
</evidence>
<name>A0A9D2NED2_9FIRM</name>
<reference evidence="2" key="1">
    <citation type="journal article" date="2021" name="PeerJ">
        <title>Extensive microbial diversity within the chicken gut microbiome revealed by metagenomics and culture.</title>
        <authorList>
            <person name="Gilroy R."/>
            <person name="Ravi A."/>
            <person name="Getino M."/>
            <person name="Pursley I."/>
            <person name="Horton D.L."/>
            <person name="Alikhan N.F."/>
            <person name="Baker D."/>
            <person name="Gharbi K."/>
            <person name="Hall N."/>
            <person name="Watson M."/>
            <person name="Adriaenssens E.M."/>
            <person name="Foster-Nyarko E."/>
            <person name="Jarju S."/>
            <person name="Secka A."/>
            <person name="Antonio M."/>
            <person name="Oren A."/>
            <person name="Chaudhuri R.R."/>
            <person name="La Ragione R."/>
            <person name="Hildebrand F."/>
            <person name="Pallen M.J."/>
        </authorList>
    </citation>
    <scope>NUCLEOTIDE SEQUENCE</scope>
    <source>
        <strain evidence="2">USAMLcec2-132</strain>
    </source>
</reference>
<dbReference type="Proteomes" id="UP000823891">
    <property type="component" value="Unassembled WGS sequence"/>
</dbReference>
<comment type="caution">
    <text evidence="2">The sequence shown here is derived from an EMBL/GenBank/DDBJ whole genome shotgun (WGS) entry which is preliminary data.</text>
</comment>
<evidence type="ECO:0008006" key="4">
    <source>
        <dbReference type="Google" id="ProtNLM"/>
    </source>
</evidence>
<gene>
    <name evidence="2" type="ORF">H9761_03735</name>
</gene>
<protein>
    <recommendedName>
        <fullName evidence="4">Transposase</fullName>
    </recommendedName>
</protein>
<evidence type="ECO:0000313" key="2">
    <source>
        <dbReference type="EMBL" id="HJC22797.1"/>
    </source>
</evidence>